<accession>A0A840AAI3</accession>
<dbReference type="InterPro" id="IPR000627">
    <property type="entry name" value="Intradiol_dOase_C"/>
</dbReference>
<dbReference type="EMBL" id="JACIDJ010000001">
    <property type="protein sequence ID" value="MBB3897536.1"/>
    <property type="molecule type" value="Genomic_DNA"/>
</dbReference>
<keyword evidence="3" id="KW-0479">Metal-binding</keyword>
<keyword evidence="5 8" id="KW-0560">Oxidoreductase</keyword>
<dbReference type="GO" id="GO:0018576">
    <property type="term" value="F:catechol 1,2-dioxygenase activity"/>
    <property type="evidence" value="ECO:0007669"/>
    <property type="project" value="InterPro"/>
</dbReference>
<protein>
    <submittedName>
        <fullName evidence="8">Hydroxyquinol 1,2-dioxygenase</fullName>
        <ecNumber evidence="8">1.13.11.37</ecNumber>
    </submittedName>
</protein>
<dbReference type="PANTHER" id="PTHR33711:SF7">
    <property type="entry name" value="INTRADIOL RING-CLEAVAGE DIOXYGENASES DOMAIN-CONTAINING PROTEIN-RELATED"/>
    <property type="match status" value="1"/>
</dbReference>
<name>A0A840AAI3_9PROT</name>
<dbReference type="GO" id="GO:0008199">
    <property type="term" value="F:ferric iron binding"/>
    <property type="evidence" value="ECO:0007669"/>
    <property type="project" value="InterPro"/>
</dbReference>
<organism evidence="8 9">
    <name type="scientific">Roseococcus suduntuyensis</name>
    <dbReference type="NCBI Taxonomy" id="455361"/>
    <lineage>
        <taxon>Bacteria</taxon>
        <taxon>Pseudomonadati</taxon>
        <taxon>Pseudomonadota</taxon>
        <taxon>Alphaproteobacteria</taxon>
        <taxon>Acetobacterales</taxon>
        <taxon>Roseomonadaceae</taxon>
        <taxon>Roseococcus</taxon>
    </lineage>
</organism>
<dbReference type="PANTHER" id="PTHR33711">
    <property type="entry name" value="DIOXYGENASE, PUTATIVE (AFU_ORTHOLOGUE AFUA_2G02910)-RELATED"/>
    <property type="match status" value="1"/>
</dbReference>
<evidence type="ECO:0000256" key="3">
    <source>
        <dbReference type="ARBA" id="ARBA00022723"/>
    </source>
</evidence>
<dbReference type="Pfam" id="PF00775">
    <property type="entry name" value="Dioxygenase_C"/>
    <property type="match status" value="1"/>
</dbReference>
<dbReference type="Pfam" id="PF04444">
    <property type="entry name" value="Dioxygenase_N"/>
    <property type="match status" value="1"/>
</dbReference>
<proteinExistence type="inferred from homology"/>
<evidence type="ECO:0000256" key="1">
    <source>
        <dbReference type="ARBA" id="ARBA00001965"/>
    </source>
</evidence>
<dbReference type="InterPro" id="IPR050770">
    <property type="entry name" value="Intradiol_RC_Dioxygenase"/>
</dbReference>
<comment type="cofactor">
    <cofactor evidence="1">
        <name>Fe(3+)</name>
        <dbReference type="ChEBI" id="CHEBI:29034"/>
    </cofactor>
</comment>
<reference evidence="8 9" key="1">
    <citation type="submission" date="2020-08" db="EMBL/GenBank/DDBJ databases">
        <title>Genomic Encyclopedia of Type Strains, Phase IV (KMG-IV): sequencing the most valuable type-strain genomes for metagenomic binning, comparative biology and taxonomic classification.</title>
        <authorList>
            <person name="Goeker M."/>
        </authorList>
    </citation>
    <scope>NUCLEOTIDE SEQUENCE [LARGE SCALE GENOMIC DNA]</scope>
    <source>
        <strain evidence="8 9">DSM 19979</strain>
    </source>
</reference>
<dbReference type="InterPro" id="IPR007535">
    <property type="entry name" value="Catechol_dOase_N"/>
</dbReference>
<feature type="domain" description="Intradiol ring-cleavage dioxygenases" evidence="7">
    <location>
        <begin position="129"/>
        <end position="157"/>
    </location>
</feature>
<sequence>MRDFDEASITEAVLARFETTPDPRLRQVMQALVRHLHGFVREVEPSFEEWQAAISFLTQTGQKCDNTRQEFILLSDTLGVSMLVDAINHRLPEGATPTTVLGPFHVAGVAEKPLGSVLAQGVGGERLHVSGQVTSADGTPLAGALLDIWHSDAEGFYDVQRAEGPVPELRAVFRTDAEGGFHFWTITPTAYPVPTDGPVGAMLEATGRHPMRPAHVHFMISAPGHETLVTHVFAEGDEYLDSDAVFGVKDALVVPFAPQPRGVAPDGTVLDAPWRVLRYDFALKKLG</sequence>
<dbReference type="SUPFAM" id="SSF49482">
    <property type="entry name" value="Aromatic compound dioxygenase"/>
    <property type="match status" value="1"/>
</dbReference>
<evidence type="ECO:0000256" key="6">
    <source>
        <dbReference type="ARBA" id="ARBA00023004"/>
    </source>
</evidence>
<keyword evidence="9" id="KW-1185">Reference proteome</keyword>
<dbReference type="Proteomes" id="UP000553193">
    <property type="component" value="Unassembled WGS sequence"/>
</dbReference>
<dbReference type="Gene3D" id="2.60.130.10">
    <property type="entry name" value="Aromatic compound dioxygenase"/>
    <property type="match status" value="1"/>
</dbReference>
<evidence type="ECO:0000259" key="7">
    <source>
        <dbReference type="PROSITE" id="PS00083"/>
    </source>
</evidence>
<evidence type="ECO:0000313" key="9">
    <source>
        <dbReference type="Proteomes" id="UP000553193"/>
    </source>
</evidence>
<keyword evidence="4 8" id="KW-0223">Dioxygenase</keyword>
<dbReference type="EC" id="1.13.11.37" evidence="8"/>
<gene>
    <name evidence="8" type="ORF">GGQ83_000962</name>
</gene>
<evidence type="ECO:0000256" key="2">
    <source>
        <dbReference type="ARBA" id="ARBA00007825"/>
    </source>
</evidence>
<evidence type="ECO:0000256" key="5">
    <source>
        <dbReference type="ARBA" id="ARBA00023002"/>
    </source>
</evidence>
<dbReference type="GO" id="GO:0009712">
    <property type="term" value="P:catechol-containing compound metabolic process"/>
    <property type="evidence" value="ECO:0007669"/>
    <property type="project" value="InterPro"/>
</dbReference>
<comment type="similarity">
    <text evidence="2">Belongs to the intradiol ring-cleavage dioxygenase family.</text>
</comment>
<dbReference type="InterPro" id="IPR039390">
    <property type="entry name" value="1_2-HQD/HQD"/>
</dbReference>
<evidence type="ECO:0000313" key="8">
    <source>
        <dbReference type="EMBL" id="MBB3897536.1"/>
    </source>
</evidence>
<comment type="caution">
    <text evidence="8">The sequence shown here is derived from an EMBL/GenBank/DDBJ whole genome shotgun (WGS) entry which is preliminary data.</text>
</comment>
<dbReference type="AlphaFoldDB" id="A0A840AAI3"/>
<dbReference type="CDD" id="cd03461">
    <property type="entry name" value="1_2-HQD"/>
    <property type="match status" value="1"/>
</dbReference>
<dbReference type="RefSeq" id="WP_184382454.1">
    <property type="nucleotide sequence ID" value="NZ_JACIDJ010000001.1"/>
</dbReference>
<dbReference type="GO" id="GO:0047074">
    <property type="term" value="F:4-hydroxycatechol 1,2-dioxygenase activity"/>
    <property type="evidence" value="ECO:0007669"/>
    <property type="project" value="UniProtKB-EC"/>
</dbReference>
<dbReference type="InterPro" id="IPR015889">
    <property type="entry name" value="Intradiol_dOase_core"/>
</dbReference>
<evidence type="ECO:0000256" key="4">
    <source>
        <dbReference type="ARBA" id="ARBA00022964"/>
    </source>
</evidence>
<dbReference type="PROSITE" id="PS00083">
    <property type="entry name" value="INTRADIOL_DIOXYGENAS"/>
    <property type="match status" value="1"/>
</dbReference>
<keyword evidence="6" id="KW-0408">Iron</keyword>